<dbReference type="GO" id="GO:0016491">
    <property type="term" value="F:oxidoreductase activity"/>
    <property type="evidence" value="ECO:0007669"/>
    <property type="project" value="UniProtKB-KW"/>
</dbReference>
<dbReference type="PANTHER" id="PTHR43157">
    <property type="entry name" value="PHOSPHATIDYLINOSITOL-GLYCAN BIOSYNTHESIS CLASS F PROTEIN-RELATED"/>
    <property type="match status" value="1"/>
</dbReference>
<dbReference type="Gene3D" id="3.40.50.720">
    <property type="entry name" value="NAD(P)-binding Rossmann-like Domain"/>
    <property type="match status" value="1"/>
</dbReference>
<name>A0A9P3GAF1_9APHY</name>
<dbReference type="PRINTS" id="PR00081">
    <property type="entry name" value="GDHRDH"/>
</dbReference>
<evidence type="ECO:0000313" key="3">
    <source>
        <dbReference type="Proteomes" id="UP000703269"/>
    </source>
</evidence>
<evidence type="ECO:0000256" key="1">
    <source>
        <dbReference type="ARBA" id="ARBA00023002"/>
    </source>
</evidence>
<organism evidence="2 3">
    <name type="scientific">Phanerochaete sordida</name>
    <dbReference type="NCBI Taxonomy" id="48140"/>
    <lineage>
        <taxon>Eukaryota</taxon>
        <taxon>Fungi</taxon>
        <taxon>Dikarya</taxon>
        <taxon>Basidiomycota</taxon>
        <taxon>Agaricomycotina</taxon>
        <taxon>Agaricomycetes</taxon>
        <taxon>Polyporales</taxon>
        <taxon>Phanerochaetaceae</taxon>
        <taxon>Phanerochaete</taxon>
    </lineage>
</organism>
<reference evidence="2 3" key="1">
    <citation type="submission" date="2021-08" db="EMBL/GenBank/DDBJ databases">
        <title>Draft Genome Sequence of Phanerochaete sordida strain YK-624.</title>
        <authorList>
            <person name="Mori T."/>
            <person name="Dohra H."/>
            <person name="Suzuki T."/>
            <person name="Kawagishi H."/>
            <person name="Hirai H."/>
        </authorList>
    </citation>
    <scope>NUCLEOTIDE SEQUENCE [LARGE SCALE GENOMIC DNA]</scope>
    <source>
        <strain evidence="2 3">YK-624</strain>
    </source>
</reference>
<dbReference type="InterPro" id="IPR002347">
    <property type="entry name" value="SDR_fam"/>
</dbReference>
<keyword evidence="1" id="KW-0560">Oxidoreductase</keyword>
<sequence length="340" mass="37461">MHYSFLGMVVTQWTRLPPPPPADLAEKTVVIVGANTGIGLEAAKHFARMKPARLVLGARSEARGRRAIEQIAKETGYAAELQLIDLADFASVQAFAARLKDDPVDVLVANAGVAEAEFALTKDGWERTLQVNHLGTALLCLLLLPQLARGGALHKSHPRLVVTSSGMHMTVQLGAEYARQPSVLRALNTPDAFARPNFPQYSFTKLLNVLFVRALSAHLAPAAGVVPTAVCPGFCVSELRRNVSWREEVVYKLMEWTMGRSAEQGARPVVYAALGPDGRDGRHVEFFRGAYVDSCEVVGPGDWVLSREGWEMQERVWRETIEILEEVAPDVRKIVKEYLQ</sequence>
<dbReference type="Pfam" id="PF00106">
    <property type="entry name" value="adh_short"/>
    <property type="match status" value="1"/>
</dbReference>
<dbReference type="AlphaFoldDB" id="A0A9P3GAF1"/>
<dbReference type="Proteomes" id="UP000703269">
    <property type="component" value="Unassembled WGS sequence"/>
</dbReference>
<comment type="caution">
    <text evidence="2">The sequence shown here is derived from an EMBL/GenBank/DDBJ whole genome shotgun (WGS) entry which is preliminary data.</text>
</comment>
<dbReference type="InterPro" id="IPR036291">
    <property type="entry name" value="NAD(P)-bd_dom_sf"/>
</dbReference>
<proteinExistence type="predicted"/>
<accession>A0A9P3GAF1</accession>
<gene>
    <name evidence="2" type="ORF">PsYK624_083200</name>
</gene>
<protein>
    <submittedName>
        <fullName evidence="2">Short chain dehydrogenase</fullName>
    </submittedName>
</protein>
<dbReference type="PANTHER" id="PTHR43157:SF31">
    <property type="entry name" value="PHOSPHATIDYLINOSITOL-GLYCAN BIOSYNTHESIS CLASS F PROTEIN"/>
    <property type="match status" value="1"/>
</dbReference>
<dbReference type="SUPFAM" id="SSF51735">
    <property type="entry name" value="NAD(P)-binding Rossmann-fold domains"/>
    <property type="match status" value="1"/>
</dbReference>
<keyword evidence="3" id="KW-1185">Reference proteome</keyword>
<dbReference type="EMBL" id="BPQB01000025">
    <property type="protein sequence ID" value="GJE92167.1"/>
    <property type="molecule type" value="Genomic_DNA"/>
</dbReference>
<dbReference type="OrthoDB" id="542013at2759"/>
<evidence type="ECO:0000313" key="2">
    <source>
        <dbReference type="EMBL" id="GJE92167.1"/>
    </source>
</evidence>